<sequence>MSSSAKEPGLIRFVMIGGFLGAGKTTTIGRLAQHYREQGLNVGIVTNDQATDLVDTQLLRSQGFRVGEVAGACFCCNFNELTGTVEKLSAHDRPDVVIAEPVGSCTDLVATVVQPLVQMFDAHFDVAPYGVILKPSHGLRILQGDDNGGFSPKAAYIFKKQLEEADFVIINRIDELEAEKVETLAGLISGEFPGTPILRTSAKTGAGFDALVELIDQRGEFGKKILEIDYDVYAEGEAELGWLNSSLKATAEQAFDLDAFLMAIMSGLQETLAKSGAETAHLKVIGLWEGFYGVANMISSDTEPLLSLPSNCQAKEADVVVNARVGIAPDELRRQVDAAIEAAAKSLGVFVQRQQTQYFRPGRPVPTHRFSDAK</sequence>
<evidence type="ECO:0000313" key="2">
    <source>
        <dbReference type="EMBL" id="MCC9631678.1"/>
    </source>
</evidence>
<dbReference type="InterPro" id="IPR003495">
    <property type="entry name" value="CobW/HypB/UreG_nucleotide-bd"/>
</dbReference>
<dbReference type="RefSeq" id="WP_230224084.1">
    <property type="nucleotide sequence ID" value="NZ_JAJKFT010000010.1"/>
</dbReference>
<dbReference type="EMBL" id="JAJKFT010000010">
    <property type="protein sequence ID" value="MCC9631678.1"/>
    <property type="molecule type" value="Genomic_DNA"/>
</dbReference>
<protein>
    <submittedName>
        <fullName evidence="2">Cobalamin biosynthesis protein P47K</fullName>
    </submittedName>
</protein>
<evidence type="ECO:0000259" key="1">
    <source>
        <dbReference type="Pfam" id="PF02492"/>
    </source>
</evidence>
<evidence type="ECO:0000313" key="3">
    <source>
        <dbReference type="Proteomes" id="UP001139103"/>
    </source>
</evidence>
<dbReference type="InterPro" id="IPR051927">
    <property type="entry name" value="Zn_Chap_cDPG_Synth"/>
</dbReference>
<proteinExistence type="predicted"/>
<accession>A0A9X1SIJ2</accession>
<feature type="domain" description="CobW/HypB/UreG nucleotide-binding" evidence="1">
    <location>
        <begin position="14"/>
        <end position="184"/>
    </location>
</feature>
<dbReference type="PANTHER" id="PTHR43603">
    <property type="entry name" value="COBW DOMAIN-CONTAINING PROTEIN DDB_G0274527"/>
    <property type="match status" value="1"/>
</dbReference>
<dbReference type="InterPro" id="IPR027417">
    <property type="entry name" value="P-loop_NTPase"/>
</dbReference>
<dbReference type="Pfam" id="PF02492">
    <property type="entry name" value="cobW"/>
    <property type="match status" value="1"/>
</dbReference>
<keyword evidence="3" id="KW-1185">Reference proteome</keyword>
<dbReference type="SUPFAM" id="SSF52540">
    <property type="entry name" value="P-loop containing nucleoside triphosphate hydrolases"/>
    <property type="match status" value="1"/>
</dbReference>
<organism evidence="2 3">
    <name type="scientific">Blastopirellula sediminis</name>
    <dbReference type="NCBI Taxonomy" id="2894196"/>
    <lineage>
        <taxon>Bacteria</taxon>
        <taxon>Pseudomonadati</taxon>
        <taxon>Planctomycetota</taxon>
        <taxon>Planctomycetia</taxon>
        <taxon>Pirellulales</taxon>
        <taxon>Pirellulaceae</taxon>
        <taxon>Blastopirellula</taxon>
    </lineage>
</organism>
<name>A0A9X1SIJ2_9BACT</name>
<dbReference type="Gene3D" id="3.40.50.300">
    <property type="entry name" value="P-loop containing nucleotide triphosphate hydrolases"/>
    <property type="match status" value="1"/>
</dbReference>
<comment type="caution">
    <text evidence="2">The sequence shown here is derived from an EMBL/GenBank/DDBJ whole genome shotgun (WGS) entry which is preliminary data.</text>
</comment>
<gene>
    <name evidence="2" type="ORF">LOC68_25050</name>
</gene>
<dbReference type="PANTHER" id="PTHR43603:SF1">
    <property type="entry name" value="ZINC-REGULATED GTPASE METALLOPROTEIN ACTIVATOR 1"/>
    <property type="match status" value="1"/>
</dbReference>
<dbReference type="Proteomes" id="UP001139103">
    <property type="component" value="Unassembled WGS sequence"/>
</dbReference>
<dbReference type="AlphaFoldDB" id="A0A9X1SIJ2"/>
<reference evidence="2" key="1">
    <citation type="submission" date="2021-11" db="EMBL/GenBank/DDBJ databases">
        <title>Genome sequence.</title>
        <authorList>
            <person name="Sun Q."/>
        </authorList>
    </citation>
    <scope>NUCLEOTIDE SEQUENCE</scope>
    <source>
        <strain evidence="2">JC732</strain>
    </source>
</reference>